<dbReference type="Gene3D" id="3.40.630.30">
    <property type="match status" value="1"/>
</dbReference>
<accession>A0A6L9QT60</accession>
<organism evidence="3 4">
    <name type="scientific">Actinomadura bangladeshensis</name>
    <dbReference type="NCBI Taxonomy" id="453573"/>
    <lineage>
        <taxon>Bacteria</taxon>
        <taxon>Bacillati</taxon>
        <taxon>Actinomycetota</taxon>
        <taxon>Actinomycetes</taxon>
        <taxon>Streptosporangiales</taxon>
        <taxon>Thermomonosporaceae</taxon>
        <taxon>Actinomadura</taxon>
    </lineage>
</organism>
<dbReference type="SUPFAM" id="SSF55729">
    <property type="entry name" value="Acyl-CoA N-acyltransferases (Nat)"/>
    <property type="match status" value="1"/>
</dbReference>
<dbReference type="AlphaFoldDB" id="A0A6L9QT60"/>
<dbReference type="Gene3D" id="1.25.10.10">
    <property type="entry name" value="Leucine-rich Repeat Variant"/>
    <property type="match status" value="2"/>
</dbReference>
<dbReference type="EMBL" id="JAAGLI010000970">
    <property type="protein sequence ID" value="NEA27833.1"/>
    <property type="molecule type" value="Genomic_DNA"/>
</dbReference>
<evidence type="ECO:0000256" key="1">
    <source>
        <dbReference type="SAM" id="MobiDB-lite"/>
    </source>
</evidence>
<comment type="caution">
    <text evidence="3">The sequence shown here is derived from an EMBL/GenBank/DDBJ whole genome shotgun (WGS) entry which is preliminary data.</text>
</comment>
<reference evidence="3 4" key="1">
    <citation type="submission" date="2020-01" db="EMBL/GenBank/DDBJ databases">
        <title>Insect and environment-associated Actinomycetes.</title>
        <authorList>
            <person name="Currrie C."/>
            <person name="Chevrette M."/>
            <person name="Carlson C."/>
            <person name="Stubbendieck R."/>
            <person name="Wendt-Pienkowski E."/>
        </authorList>
    </citation>
    <scope>NUCLEOTIDE SEQUENCE [LARGE SCALE GENOMIC DNA]</scope>
    <source>
        <strain evidence="3 4">SID10258</strain>
    </source>
</reference>
<protein>
    <submittedName>
        <fullName evidence="3">GNAT family N-acetyltransferase</fullName>
    </submittedName>
</protein>
<dbReference type="Pfam" id="PF13302">
    <property type="entry name" value="Acetyltransf_3"/>
    <property type="match status" value="1"/>
</dbReference>
<dbReference type="InterPro" id="IPR011989">
    <property type="entry name" value="ARM-like"/>
</dbReference>
<dbReference type="InterPro" id="IPR000182">
    <property type="entry name" value="GNAT_dom"/>
</dbReference>
<feature type="compositionally biased region" description="Pro residues" evidence="1">
    <location>
        <begin position="106"/>
        <end position="115"/>
    </location>
</feature>
<dbReference type="GO" id="GO:0016747">
    <property type="term" value="F:acyltransferase activity, transferring groups other than amino-acyl groups"/>
    <property type="evidence" value="ECO:0007669"/>
    <property type="project" value="InterPro"/>
</dbReference>
<evidence type="ECO:0000313" key="3">
    <source>
        <dbReference type="EMBL" id="NEA27833.1"/>
    </source>
</evidence>
<evidence type="ECO:0000313" key="4">
    <source>
        <dbReference type="Proteomes" id="UP000475532"/>
    </source>
</evidence>
<feature type="compositionally biased region" description="Polar residues" evidence="1">
    <location>
        <begin position="125"/>
        <end position="139"/>
    </location>
</feature>
<feature type="domain" description="N-acetyltransferase" evidence="2">
    <location>
        <begin position="8"/>
        <end position="99"/>
    </location>
</feature>
<proteinExistence type="predicted"/>
<dbReference type="InterPro" id="IPR016024">
    <property type="entry name" value="ARM-type_fold"/>
</dbReference>
<keyword evidence="3" id="KW-0808">Transferase</keyword>
<dbReference type="Proteomes" id="UP000475532">
    <property type="component" value="Unassembled WGS sequence"/>
</dbReference>
<name>A0A6L9QT60_9ACTN</name>
<sequence length="620" mass="68259">MAVLETERLTLRPLTGDDFDDYAAMMADPQVADGLADPIGRSPADAWRSLALFIGHRKIRGYSHWAVIERATGLFVGRVAHGSRTDSRASASAGAWSARTGARATPPKPPAPPSPNESATASSTKPTTRTLQPSSTANKTPPPDAAPAQGDSRRSKARLGRAISSGAFHLVRWPTMAIFLLGDPTPPPKGWVEGLSDNPAAPDDVVLRLLSIGAISFYTRKEWSVKVSEAALHHADPTVRRGFALHGGDQRFQLVRDPDMAVRRALAGCWEYGKRLPEEVLEILADDPDDHVRYEVVFHANVPRQSLIKLLSDPMDDIRDEARERLAKALGGPPGGWMPMTDEEADVLVTSEDAAERERAAQNPLLPAGAVRKLARDPEPGVRLAASSHPALTEDERAAIDIEIDPAIRHRLPAWTLSLPLDPAESRRHATSAHVLIRRGMARRKDLPEDVKARLAADEDFAVRLLFAENNDDAPVELLLEIWREWEGLSQWKIRARIPHEGLRRFADDPHPRMRALALDDPQTPAELVDKLSRDEEPWVRWCALHDARLTPERVVELLEDDNPNLHRDAAADPRLPLPLLLEALEETRLAAAAARNPSLPVHVMHELLDRAGVAGRPDS</sequence>
<gene>
    <name evidence="3" type="ORF">G3I70_35830</name>
</gene>
<feature type="region of interest" description="Disordered" evidence="1">
    <location>
        <begin position="83"/>
        <end position="159"/>
    </location>
</feature>
<dbReference type="SUPFAM" id="SSF48371">
    <property type="entry name" value="ARM repeat"/>
    <property type="match status" value="1"/>
</dbReference>
<evidence type="ECO:0000259" key="2">
    <source>
        <dbReference type="Pfam" id="PF13302"/>
    </source>
</evidence>
<feature type="compositionally biased region" description="Low complexity" evidence="1">
    <location>
        <begin position="88"/>
        <end position="105"/>
    </location>
</feature>
<dbReference type="InterPro" id="IPR016181">
    <property type="entry name" value="Acyl_CoA_acyltransferase"/>
</dbReference>